<proteinExistence type="predicted"/>
<protein>
    <submittedName>
        <fullName evidence="1">Uncharacterized protein</fullName>
    </submittedName>
</protein>
<sequence length="84" mass="9629">MDVSTVLTMLESQVHKNHVARPHFENQTNVCGILATLALNYLNLHTPFPSSNPYDALFHIIRKKTMYTLASSLHHRQRTPSFLL</sequence>
<evidence type="ECO:0000313" key="1">
    <source>
        <dbReference type="EMBL" id="KAI3778549.1"/>
    </source>
</evidence>
<comment type="caution">
    <text evidence="1">The sequence shown here is derived from an EMBL/GenBank/DDBJ whole genome shotgun (WGS) entry which is preliminary data.</text>
</comment>
<reference evidence="2" key="1">
    <citation type="journal article" date="2022" name="Mol. Ecol. Resour.">
        <title>The genomes of chicory, endive, great burdock and yacon provide insights into Asteraceae palaeo-polyploidization history and plant inulin production.</title>
        <authorList>
            <person name="Fan W."/>
            <person name="Wang S."/>
            <person name="Wang H."/>
            <person name="Wang A."/>
            <person name="Jiang F."/>
            <person name="Liu H."/>
            <person name="Zhao H."/>
            <person name="Xu D."/>
            <person name="Zhang Y."/>
        </authorList>
    </citation>
    <scope>NUCLEOTIDE SEQUENCE [LARGE SCALE GENOMIC DNA]</scope>
    <source>
        <strain evidence="2">cv. Punajuju</strain>
    </source>
</reference>
<name>A0ACB9G560_CICIN</name>
<evidence type="ECO:0000313" key="2">
    <source>
        <dbReference type="Proteomes" id="UP001055811"/>
    </source>
</evidence>
<dbReference type="EMBL" id="CM042010">
    <property type="protein sequence ID" value="KAI3778549.1"/>
    <property type="molecule type" value="Genomic_DNA"/>
</dbReference>
<dbReference type="Proteomes" id="UP001055811">
    <property type="component" value="Linkage Group LG02"/>
</dbReference>
<organism evidence="1 2">
    <name type="scientific">Cichorium intybus</name>
    <name type="common">Chicory</name>
    <dbReference type="NCBI Taxonomy" id="13427"/>
    <lineage>
        <taxon>Eukaryota</taxon>
        <taxon>Viridiplantae</taxon>
        <taxon>Streptophyta</taxon>
        <taxon>Embryophyta</taxon>
        <taxon>Tracheophyta</taxon>
        <taxon>Spermatophyta</taxon>
        <taxon>Magnoliopsida</taxon>
        <taxon>eudicotyledons</taxon>
        <taxon>Gunneridae</taxon>
        <taxon>Pentapetalae</taxon>
        <taxon>asterids</taxon>
        <taxon>campanulids</taxon>
        <taxon>Asterales</taxon>
        <taxon>Asteraceae</taxon>
        <taxon>Cichorioideae</taxon>
        <taxon>Cichorieae</taxon>
        <taxon>Cichoriinae</taxon>
        <taxon>Cichorium</taxon>
    </lineage>
</organism>
<keyword evidence="2" id="KW-1185">Reference proteome</keyword>
<accession>A0ACB9G560</accession>
<gene>
    <name evidence="1" type="ORF">L2E82_07927</name>
</gene>
<reference evidence="1 2" key="2">
    <citation type="journal article" date="2022" name="Mol. Ecol. Resour.">
        <title>The genomes of chicory, endive, great burdock and yacon provide insights into Asteraceae paleo-polyploidization history and plant inulin production.</title>
        <authorList>
            <person name="Fan W."/>
            <person name="Wang S."/>
            <person name="Wang H."/>
            <person name="Wang A."/>
            <person name="Jiang F."/>
            <person name="Liu H."/>
            <person name="Zhao H."/>
            <person name="Xu D."/>
            <person name="Zhang Y."/>
        </authorList>
    </citation>
    <scope>NUCLEOTIDE SEQUENCE [LARGE SCALE GENOMIC DNA]</scope>
    <source>
        <strain evidence="2">cv. Punajuju</strain>
        <tissue evidence="1">Leaves</tissue>
    </source>
</reference>